<dbReference type="RefSeq" id="WP_265418950.1">
    <property type="nucleotide sequence ID" value="NZ_CP093443.1"/>
</dbReference>
<dbReference type="SUPFAM" id="SSF53300">
    <property type="entry name" value="vWA-like"/>
    <property type="match status" value="1"/>
</dbReference>
<keyword evidence="5" id="KW-1185">Reference proteome</keyword>
<keyword evidence="2" id="KW-0472">Membrane</keyword>
<dbReference type="EMBL" id="CP093443">
    <property type="protein sequence ID" value="UVI36349.1"/>
    <property type="molecule type" value="Genomic_DNA"/>
</dbReference>
<feature type="domain" description="VWFA" evidence="3">
    <location>
        <begin position="76"/>
        <end position="273"/>
    </location>
</feature>
<accession>A0ABY5SUH2</accession>
<feature type="transmembrane region" description="Helical" evidence="2">
    <location>
        <begin position="21"/>
        <end position="42"/>
    </location>
</feature>
<feature type="region of interest" description="Disordered" evidence="1">
    <location>
        <begin position="46"/>
        <end position="69"/>
    </location>
</feature>
<dbReference type="InterPro" id="IPR002035">
    <property type="entry name" value="VWF_A"/>
</dbReference>
<name>A0ABY5SUH2_9MICO</name>
<dbReference type="Gene3D" id="3.40.50.410">
    <property type="entry name" value="von Willebrand factor, type A domain"/>
    <property type="match status" value="1"/>
</dbReference>
<protein>
    <submittedName>
        <fullName evidence="4">VWA domain-containing protein</fullName>
    </submittedName>
</protein>
<dbReference type="InterPro" id="IPR036465">
    <property type="entry name" value="vWFA_dom_sf"/>
</dbReference>
<evidence type="ECO:0000256" key="1">
    <source>
        <dbReference type="SAM" id="MobiDB-lite"/>
    </source>
</evidence>
<keyword evidence="2" id="KW-1133">Transmembrane helix</keyword>
<dbReference type="Pfam" id="PF13519">
    <property type="entry name" value="VWA_2"/>
    <property type="match status" value="1"/>
</dbReference>
<proteinExistence type="predicted"/>
<gene>
    <name evidence="4" type="ORF">L1F31_01380</name>
</gene>
<dbReference type="SMART" id="SM00327">
    <property type="entry name" value="VWA"/>
    <property type="match status" value="1"/>
</dbReference>
<sequence length="601" mass="63259">MTSASAQKRTEAAHRPARTTLPIFIGILASLALLLSACGLFRPGGSGDAVTPTQSDESAEGVGSTDSRDATVQAKPTAIILDASGSMTATDAPGQRFAAAQKAVKALVETIPDGQDTALITYGTETGNADSEKSAGCQDVTTVLKSAPIDKGAFASAVDGLKPSGYTPISLALKTAAAELPDSGERAIVLLSDGIDTCADEGDQLDPCTTAQDLGSDGELTIHTVGFRVDGRTSEQLDCLSRVTKGSSWDAVNDKQLSTRLAMAINPELAKSLLSPSGYKGLEPGMTAEEARQEGGFDDDIPASGRVEIVYVDCTLIFVDGVLEAIESDKLSTIDHIKPGDDIAEAEAIYADPKLPTEITDEGAAIYSADPVSGTGFKFYFDGAKSHQPGQDLSGTITKMVVCKCATTNSYSVAAPPVGIFPGCEFQQNCRIYDAAQVQHPTQGALTLVLIDVDGDPTSQLSFGHLYMVDSTGKVMNADGSVAGADEDHGPYDTSGYGDQLSDIFRFMDPVTDRSGDVFFCAPGVEGLLAMNLFIDPDGYFTEERHRIDYDTVDGPNPLDAFTYGDSSWGDIDEDGYYTLVFDDGSSRTTFHRGSDGYVPD</sequence>
<evidence type="ECO:0000313" key="5">
    <source>
        <dbReference type="Proteomes" id="UP001064879"/>
    </source>
</evidence>
<evidence type="ECO:0000313" key="4">
    <source>
        <dbReference type="EMBL" id="UVI36349.1"/>
    </source>
</evidence>
<keyword evidence="2" id="KW-0812">Transmembrane</keyword>
<reference evidence="4" key="1">
    <citation type="submission" date="2022-03" db="EMBL/GenBank/DDBJ databases">
        <title>Brevibacterium spongiae sp. nov., isolated from marine sponge.</title>
        <authorList>
            <person name="Li Z."/>
            <person name="Zhang M."/>
        </authorList>
    </citation>
    <scope>NUCLEOTIDE SEQUENCE</scope>
    <source>
        <strain evidence="4">WHS-Z9</strain>
    </source>
</reference>
<organism evidence="4 5">
    <name type="scientific">Brevibacterium spongiae</name>
    <dbReference type="NCBI Taxonomy" id="2909672"/>
    <lineage>
        <taxon>Bacteria</taxon>
        <taxon>Bacillati</taxon>
        <taxon>Actinomycetota</taxon>
        <taxon>Actinomycetes</taxon>
        <taxon>Micrococcales</taxon>
        <taxon>Brevibacteriaceae</taxon>
        <taxon>Brevibacterium</taxon>
    </lineage>
</organism>
<evidence type="ECO:0000256" key="2">
    <source>
        <dbReference type="SAM" id="Phobius"/>
    </source>
</evidence>
<dbReference type="Proteomes" id="UP001064879">
    <property type="component" value="Chromosome"/>
</dbReference>
<evidence type="ECO:0000259" key="3">
    <source>
        <dbReference type="PROSITE" id="PS50234"/>
    </source>
</evidence>
<dbReference type="PROSITE" id="PS50234">
    <property type="entry name" value="VWFA"/>
    <property type="match status" value="1"/>
</dbReference>